<accession>A0A5J4X788</accession>
<evidence type="ECO:0000313" key="1">
    <source>
        <dbReference type="EMBL" id="KAA6403098.1"/>
    </source>
</evidence>
<proteinExistence type="predicted"/>
<evidence type="ECO:0000313" key="2">
    <source>
        <dbReference type="Proteomes" id="UP000324800"/>
    </source>
</evidence>
<protein>
    <submittedName>
        <fullName evidence="1">Uncharacterized protein</fullName>
    </submittedName>
</protein>
<dbReference type="Proteomes" id="UP000324800">
    <property type="component" value="Unassembled WGS sequence"/>
</dbReference>
<dbReference type="AlphaFoldDB" id="A0A5J4X788"/>
<dbReference type="EMBL" id="SNRW01000141">
    <property type="protein sequence ID" value="KAA6403098.1"/>
    <property type="molecule type" value="Genomic_DNA"/>
</dbReference>
<organism evidence="1 2">
    <name type="scientific">Streblomastix strix</name>
    <dbReference type="NCBI Taxonomy" id="222440"/>
    <lineage>
        <taxon>Eukaryota</taxon>
        <taxon>Metamonada</taxon>
        <taxon>Preaxostyla</taxon>
        <taxon>Oxymonadida</taxon>
        <taxon>Streblomastigidae</taxon>
        <taxon>Streblomastix</taxon>
    </lineage>
</organism>
<comment type="caution">
    <text evidence="1">The sequence shown here is derived from an EMBL/GenBank/DDBJ whole genome shotgun (WGS) entry which is preliminary data.</text>
</comment>
<reference evidence="1 2" key="1">
    <citation type="submission" date="2019-03" db="EMBL/GenBank/DDBJ databases">
        <title>Single cell metagenomics reveals metabolic interactions within the superorganism composed of flagellate Streblomastix strix and complex community of Bacteroidetes bacteria on its surface.</title>
        <authorList>
            <person name="Treitli S.C."/>
            <person name="Kolisko M."/>
            <person name="Husnik F."/>
            <person name="Keeling P."/>
            <person name="Hampl V."/>
        </authorList>
    </citation>
    <scope>NUCLEOTIDE SEQUENCE [LARGE SCALE GENOMIC DNA]</scope>
    <source>
        <strain evidence="1">ST1C</strain>
    </source>
</reference>
<name>A0A5J4X788_9EUKA</name>
<gene>
    <name evidence="1" type="ORF">EZS28_001376</name>
</gene>
<sequence length="1226" mass="136681">MAQSEAHVKDVIQIHDETLFRNSRYRKVGLVEQVKKFNQHINILQNIPQSYDKEQLDTLLLLKADKTDIIDAYFKTEDDALLLLKADKLYTYSKTETDTMIDEKADKSELFDACSKIEDDSLLLLKAYKLDTYSKTEDDAFLLLKANIADIVDSYSKTETDTLLDVKANIVDIVDSYSKTETDALINAKADKFELINSYSKTKDDILLDGKVEKTDLTNYVDLTSVQTFSGSKQFNIISVATVLKQNKNNVSILLAGGGDMLVSAATGSGSTTTDISIDGKSLLPTKSTTFVTTGFDQSITGIMTFTSTVISSSIQYLEFNKNSVFLAGGEVRSISDINATHTRVSYTKGEGDTLVFAKAYKTQLIDSYANSLLNDKANTGVSYAKGEDDALSLAKTDKTQLIDSYTKTEDNVLQLLKADKTQLINTYTKIETNNLLNNKTDIGVSYTKGEDDILLFAKANKIQLIDSYTKTETNNQQNDKANQSTTYIKTEPDQLISQIDAGDVDSSNYYTKTKTYELLDEKADTTDLANYVTLGTAQTITANKTFNNICRFVSSIDGMSTVTRSSFIKSGAGNTIVILGAGCTKPISDEKNTNQSITGSKTFTSNVNVSGFVKTGKDDTSVLLAHDGDRLLSSFGGIEGLSSSAFSGNYNAGTFNPDYLVTHDTTAAIYIPFPNSTIEKGGYVMITHSNGLMTLKLTFNTNIQCASATWLKVGQLCYLFLNHTMSNVHIDEALLDAAGLSEFPELQAYIHDERQQRQIVCFSPSPPTPITPIFITAEAITIPLYRLAQPLLPYNINDGGIKLYKLRNKVVYNIGLYVREDFMGFLFTSFPKELLPFSKHALVLGDDGGYKQNIMGYISEKGFYIGSSIGSVDQITPIKRNTHIAIAGVYYTDYEPLKRAVNDVNDNGKINIVDDQHANFIIDGIQSMSWEQYVVQKQTEAIGDGVQPYYPIPLELHILLMRVQYVRLISKLKLIKFFPIKTSFASFAGMKQINGNDTSDVVVNQSFGYYPMDLRNFSGSYLIDLQTQESNQNIITSNGQPISHIDSVIMQHDTFLSVPIPPSVFPQYTITEVSRHQLLLLAYTPYDLDTFKIYIIDDTVNKLIMFNMLLRQKGFIEIKQYVLNMGESIDPKRTLLFPVMILYDFNTESIQDIPSAYLTIGDTDNPVRWYIHIQSELKADKFVNYYISGSYFNSFLSIVLTANVQFDNKFEGCVETYKDGTVLFI</sequence>